<evidence type="ECO:0000256" key="12">
    <source>
        <dbReference type="SAM" id="Phobius"/>
    </source>
</evidence>
<keyword evidence="7 11" id="KW-0594">Phospholipid biosynthesis</keyword>
<dbReference type="HAMAP" id="MF_00664">
    <property type="entry name" value="PS_decarb_PSD_A"/>
    <property type="match status" value="1"/>
</dbReference>
<comment type="pathway">
    <text evidence="11">Phospholipid metabolism; phosphatidylethanolamine biosynthesis; phosphatidylethanolamine from CDP-diacylglycerol: step 2/2.</text>
</comment>
<keyword evidence="6 11" id="KW-0865">Zymogen</keyword>
<keyword evidence="12" id="KW-0812">Transmembrane</keyword>
<evidence type="ECO:0000256" key="11">
    <source>
        <dbReference type="HAMAP-Rule" id="MF_00664"/>
    </source>
</evidence>
<protein>
    <recommendedName>
        <fullName evidence="11">Phosphatidylserine decarboxylase proenzyme</fullName>
        <ecNumber evidence="11">4.1.1.65</ecNumber>
    </recommendedName>
    <component>
        <recommendedName>
            <fullName evidence="11">Phosphatidylserine decarboxylase alpha chain</fullName>
        </recommendedName>
    </component>
    <component>
        <recommendedName>
            <fullName evidence="11">Phosphatidylserine decarboxylase beta chain</fullName>
        </recommendedName>
    </component>
</protein>
<dbReference type="InterPro" id="IPR033175">
    <property type="entry name" value="PSD-A"/>
</dbReference>
<keyword evidence="12" id="KW-1133">Transmembrane helix</keyword>
<comment type="subcellular location">
    <subcellularLocation>
        <location evidence="11">Cell membrane</location>
        <topology evidence="11">Peripheral membrane protein</topology>
    </subcellularLocation>
</comment>
<dbReference type="EC" id="4.1.1.65" evidence="11"/>
<dbReference type="PANTHER" id="PTHR35809">
    <property type="entry name" value="ARCHAETIDYLSERINE DECARBOXYLASE PROENZYME-RELATED"/>
    <property type="match status" value="1"/>
</dbReference>
<evidence type="ECO:0000313" key="14">
    <source>
        <dbReference type="Proteomes" id="UP000006462"/>
    </source>
</evidence>
<evidence type="ECO:0000256" key="4">
    <source>
        <dbReference type="ARBA" id="ARBA00023098"/>
    </source>
</evidence>
<keyword evidence="1 11" id="KW-1003">Cell membrane</keyword>
<comment type="subunit">
    <text evidence="11">Heterodimer of a large membrane-associated beta subunit and a small pyruvoyl-containing alpha subunit.</text>
</comment>
<comment type="catalytic activity">
    <reaction evidence="11">
        <text>a 1,2-diacyl-sn-glycero-3-phospho-L-serine + H(+) = a 1,2-diacyl-sn-glycero-3-phosphoethanolamine + CO2</text>
        <dbReference type="Rhea" id="RHEA:20828"/>
        <dbReference type="ChEBI" id="CHEBI:15378"/>
        <dbReference type="ChEBI" id="CHEBI:16526"/>
        <dbReference type="ChEBI" id="CHEBI:57262"/>
        <dbReference type="ChEBI" id="CHEBI:64612"/>
        <dbReference type="EC" id="4.1.1.65"/>
    </reaction>
</comment>
<dbReference type="RefSeq" id="WP_009165672.1">
    <property type="nucleotide sequence ID" value="NZ_ADFP01000113.1"/>
</dbReference>
<reference evidence="13 14" key="1">
    <citation type="submission" date="2009-12" db="EMBL/GenBank/DDBJ databases">
        <authorList>
            <person name="Shrivastava S."/>
            <person name="Madupu R."/>
            <person name="Durkin A.S."/>
            <person name="Torralba M."/>
            <person name="Methe B."/>
            <person name="Sutton G.G."/>
            <person name="Strausberg R.L."/>
            <person name="Nelson K.E."/>
        </authorList>
    </citation>
    <scope>NUCLEOTIDE SEQUENCE [LARGE SCALE GENOMIC DNA]</scope>
    <source>
        <strain evidence="13 14">W5455</strain>
    </source>
</reference>
<evidence type="ECO:0000313" key="13">
    <source>
        <dbReference type="EMBL" id="EFB89895.1"/>
    </source>
</evidence>
<dbReference type="Proteomes" id="UP000006462">
    <property type="component" value="Unassembled WGS sequence"/>
</dbReference>
<evidence type="ECO:0000256" key="5">
    <source>
        <dbReference type="ARBA" id="ARBA00023136"/>
    </source>
</evidence>
<name>A0ABP2HUR3_9BACT</name>
<keyword evidence="14" id="KW-1185">Reference proteome</keyword>
<feature type="active site" description="Schiff-base intermediate with substrate; via pyruvic acid" evidence="11">
    <location>
        <position position="172"/>
    </location>
</feature>
<keyword evidence="4 11" id="KW-0443">Lipid metabolism</keyword>
<feature type="transmembrane region" description="Helical" evidence="12">
    <location>
        <begin position="12"/>
        <end position="43"/>
    </location>
</feature>
<comment type="caution">
    <text evidence="13">The sequence shown here is derived from an EMBL/GenBank/DDBJ whole genome shotgun (WGS) entry which is preliminary data.</text>
</comment>
<evidence type="ECO:0000256" key="2">
    <source>
        <dbReference type="ARBA" id="ARBA00022516"/>
    </source>
</evidence>
<evidence type="ECO:0000256" key="3">
    <source>
        <dbReference type="ARBA" id="ARBA00022793"/>
    </source>
</evidence>
<dbReference type="NCBIfam" id="NF003685">
    <property type="entry name" value="PRK05305.2-5"/>
    <property type="match status" value="1"/>
</dbReference>
<keyword evidence="9 11" id="KW-1208">Phospholipid metabolism</keyword>
<dbReference type="PANTHER" id="PTHR35809:SF1">
    <property type="entry name" value="ARCHAETIDYLSERINE DECARBOXYLASE PROENZYME-RELATED"/>
    <property type="match status" value="1"/>
</dbReference>
<feature type="chain" id="PRO_5044935444" description="Phosphatidylserine decarboxylase beta chain" evidence="11">
    <location>
        <begin position="1"/>
        <end position="171"/>
    </location>
</feature>
<feature type="chain" id="PRO_5044935445" description="Phosphatidylserine decarboxylase alpha chain" evidence="11">
    <location>
        <begin position="172"/>
        <end position="205"/>
    </location>
</feature>
<keyword evidence="10 11" id="KW-0670">Pyruvate</keyword>
<comment type="PTM">
    <text evidence="11">Is synthesized initially as an inactive proenzyme. Formation of the active enzyme involves a self-maturation process in which the active site pyruvoyl group is generated from an internal serine residue via an autocatalytic post-translational modification. Two non-identical subunits are generated from the proenzyme in this reaction, and the pyruvate is formed at the N-terminus of the alpha chain, which is derived from the carboxyl end of the proenzyme. The post-translation cleavage follows an unusual pathway, termed non-hydrolytic serinolysis, in which the side chain hydroxyl group of the serine supplies its oxygen atom to form the C-terminus of the beta chain, while the remainder of the serine residue undergoes an oxidative deamination to produce ammonia and the pyruvoyl prosthetic group on the alpha chain.</text>
</comment>
<feature type="modified residue" description="Pyruvic acid (Ser); by autocatalysis" evidence="11">
    <location>
        <position position="172"/>
    </location>
</feature>
<evidence type="ECO:0000256" key="8">
    <source>
        <dbReference type="ARBA" id="ARBA00023239"/>
    </source>
</evidence>
<dbReference type="GeneID" id="90985914"/>
<evidence type="ECO:0000256" key="10">
    <source>
        <dbReference type="ARBA" id="ARBA00023317"/>
    </source>
</evidence>
<gene>
    <name evidence="11 13" type="primary">psd</name>
    <name evidence="13" type="ORF">HMPREF7215_2519</name>
</gene>
<keyword evidence="2 11" id="KW-0444">Lipid biosynthesis</keyword>
<dbReference type="Pfam" id="PF02666">
    <property type="entry name" value="PS_Dcarbxylase"/>
    <property type="match status" value="1"/>
</dbReference>
<evidence type="ECO:0000256" key="9">
    <source>
        <dbReference type="ARBA" id="ARBA00023264"/>
    </source>
</evidence>
<evidence type="ECO:0000256" key="1">
    <source>
        <dbReference type="ARBA" id="ARBA00022475"/>
    </source>
</evidence>
<evidence type="ECO:0000256" key="7">
    <source>
        <dbReference type="ARBA" id="ARBA00023209"/>
    </source>
</evidence>
<keyword evidence="5 11" id="KW-0472">Membrane</keyword>
<organism evidence="13 14">
    <name type="scientific">Pyramidobacter piscolens W5455</name>
    <dbReference type="NCBI Taxonomy" id="352165"/>
    <lineage>
        <taxon>Bacteria</taxon>
        <taxon>Thermotogati</taxon>
        <taxon>Synergistota</taxon>
        <taxon>Synergistia</taxon>
        <taxon>Synergistales</taxon>
        <taxon>Dethiosulfovibrionaceae</taxon>
        <taxon>Pyramidobacter</taxon>
    </lineage>
</organism>
<dbReference type="EMBL" id="ADFP01000113">
    <property type="protein sequence ID" value="EFB89895.1"/>
    <property type="molecule type" value="Genomic_DNA"/>
</dbReference>
<keyword evidence="8 11" id="KW-0456">Lyase</keyword>
<accession>A0ABP2HUR3</accession>
<dbReference type="GO" id="GO:0004609">
    <property type="term" value="F:phosphatidylserine decarboxylase activity"/>
    <property type="evidence" value="ECO:0007669"/>
    <property type="project" value="UniProtKB-EC"/>
</dbReference>
<proteinExistence type="inferred from homology"/>
<evidence type="ECO:0000256" key="6">
    <source>
        <dbReference type="ARBA" id="ARBA00023145"/>
    </source>
</evidence>
<dbReference type="InterPro" id="IPR003817">
    <property type="entry name" value="PS_Dcarbxylase"/>
</dbReference>
<keyword evidence="3 11" id="KW-0210">Decarboxylase</keyword>
<comment type="cofactor">
    <cofactor evidence="11">
        <name>pyruvate</name>
        <dbReference type="ChEBI" id="CHEBI:15361"/>
    </cofactor>
    <text evidence="11">Binds 1 pyruvoyl group covalently per subunit.</text>
</comment>
<feature type="site" description="Cleavage (non-hydrolytic); by autocatalysis" evidence="11">
    <location>
        <begin position="171"/>
        <end position="172"/>
    </location>
</feature>
<sequence>MKFAPDGSFFMGAVAAVALLLAWLNRWTLIVMLPLAALVFWFFRDPERTPEGAGLVSPADGEVIEIYETEHPYTGKALKVGIFMNVFSVHVNRMPSAGTVEYLEYVPGKKWFANADKASLENERMYVGYSSADGPVLLTQIAGLVARRIVCRLKKGDRLERAQRFGMIKFGSKVDVYLPLSLKCTAEIGQKVTAGQTVIAVRGQK</sequence>
<comment type="similarity">
    <text evidence="11">Belongs to the phosphatidylserine decarboxylase family. PSD-A subfamily.</text>
</comment>
<comment type="function">
    <text evidence="11">Catalyzes the formation of phosphatidylethanolamine (PtdEtn) from phosphatidylserine (PtdSer).</text>
</comment>